<dbReference type="PROSITE" id="PS50404">
    <property type="entry name" value="GST_NTER"/>
    <property type="match status" value="1"/>
</dbReference>
<dbReference type="Gene3D" id="1.20.1050.10">
    <property type="match status" value="1"/>
</dbReference>
<dbReference type="RefSeq" id="WP_188850863.1">
    <property type="nucleotide sequence ID" value="NZ_BMJJ01000005.1"/>
</dbReference>
<dbReference type="Gene3D" id="3.40.30.10">
    <property type="entry name" value="Glutaredoxin"/>
    <property type="match status" value="1"/>
</dbReference>
<dbReference type="SUPFAM" id="SSF47616">
    <property type="entry name" value="GST C-terminal domain-like"/>
    <property type="match status" value="1"/>
</dbReference>
<reference evidence="3" key="1">
    <citation type="journal article" date="2014" name="Int. J. Syst. Evol. Microbiol.">
        <title>Complete genome sequence of Corynebacterium casei LMG S-19264T (=DSM 44701T), isolated from a smear-ripened cheese.</title>
        <authorList>
            <consortium name="US DOE Joint Genome Institute (JGI-PGF)"/>
            <person name="Walter F."/>
            <person name="Albersmeier A."/>
            <person name="Kalinowski J."/>
            <person name="Ruckert C."/>
        </authorList>
    </citation>
    <scope>NUCLEOTIDE SEQUENCE</scope>
    <source>
        <strain evidence="3">CGMCC 1.15493</strain>
    </source>
</reference>
<dbReference type="Proteomes" id="UP000613160">
    <property type="component" value="Unassembled WGS sequence"/>
</dbReference>
<dbReference type="InterPro" id="IPR040079">
    <property type="entry name" value="Glutathione_S-Trfase"/>
</dbReference>
<comment type="caution">
    <text evidence="3">The sequence shown here is derived from an EMBL/GenBank/DDBJ whole genome shotgun (WGS) entry which is preliminary data.</text>
</comment>
<dbReference type="EMBL" id="BMJJ01000005">
    <property type="protein sequence ID" value="GGD20304.1"/>
    <property type="molecule type" value="Genomic_DNA"/>
</dbReference>
<dbReference type="CDD" id="cd03207">
    <property type="entry name" value="GST_C_8"/>
    <property type="match status" value="1"/>
</dbReference>
<accession>A0A917DAZ1</accession>
<dbReference type="Pfam" id="PF02798">
    <property type="entry name" value="GST_N"/>
    <property type="match status" value="1"/>
</dbReference>
<dbReference type="SFLD" id="SFLDG01150">
    <property type="entry name" value="Main.1:_Beta-like"/>
    <property type="match status" value="1"/>
</dbReference>
<organism evidence="3 4">
    <name type="scientific">Aureimonas glaciei</name>
    <dbReference type="NCBI Taxonomy" id="1776957"/>
    <lineage>
        <taxon>Bacteria</taxon>
        <taxon>Pseudomonadati</taxon>
        <taxon>Pseudomonadota</taxon>
        <taxon>Alphaproteobacteria</taxon>
        <taxon>Hyphomicrobiales</taxon>
        <taxon>Aurantimonadaceae</taxon>
        <taxon>Aureimonas</taxon>
    </lineage>
</organism>
<reference evidence="3" key="2">
    <citation type="submission" date="2020-09" db="EMBL/GenBank/DDBJ databases">
        <authorList>
            <person name="Sun Q."/>
            <person name="Zhou Y."/>
        </authorList>
    </citation>
    <scope>NUCLEOTIDE SEQUENCE</scope>
    <source>
        <strain evidence="3">CGMCC 1.15493</strain>
    </source>
</reference>
<dbReference type="InterPro" id="IPR036282">
    <property type="entry name" value="Glutathione-S-Trfase_C_sf"/>
</dbReference>
<dbReference type="Pfam" id="PF13410">
    <property type="entry name" value="GST_C_2"/>
    <property type="match status" value="1"/>
</dbReference>
<feature type="domain" description="GST N-terminal" evidence="1">
    <location>
        <begin position="1"/>
        <end position="81"/>
    </location>
</feature>
<gene>
    <name evidence="3" type="primary">gst2</name>
    <name evidence="3" type="ORF">GCM10011335_24030</name>
</gene>
<dbReference type="PANTHER" id="PTHR44051:SF21">
    <property type="entry name" value="GLUTATHIONE S-TRANSFERASE FAMILY PROTEIN"/>
    <property type="match status" value="1"/>
</dbReference>
<keyword evidence="4" id="KW-1185">Reference proteome</keyword>
<evidence type="ECO:0000259" key="1">
    <source>
        <dbReference type="PROSITE" id="PS50404"/>
    </source>
</evidence>
<proteinExistence type="predicted"/>
<dbReference type="PANTHER" id="PTHR44051">
    <property type="entry name" value="GLUTATHIONE S-TRANSFERASE-RELATED"/>
    <property type="match status" value="1"/>
</dbReference>
<dbReference type="InterPro" id="IPR036249">
    <property type="entry name" value="Thioredoxin-like_sf"/>
</dbReference>
<dbReference type="SFLD" id="SFLDG00358">
    <property type="entry name" value="Main_(cytGST)"/>
    <property type="match status" value="1"/>
</dbReference>
<dbReference type="AlphaFoldDB" id="A0A917DAZ1"/>
<dbReference type="PROSITE" id="PS50405">
    <property type="entry name" value="GST_CTER"/>
    <property type="match status" value="1"/>
</dbReference>
<dbReference type="InterPro" id="IPR004045">
    <property type="entry name" value="Glutathione_S-Trfase_N"/>
</dbReference>
<dbReference type="InterPro" id="IPR010987">
    <property type="entry name" value="Glutathione-S-Trfase_C-like"/>
</dbReference>
<name>A0A917DAZ1_9HYPH</name>
<dbReference type="SFLD" id="SFLDS00019">
    <property type="entry name" value="Glutathione_Transferase_(cytos"/>
    <property type="match status" value="1"/>
</dbReference>
<evidence type="ECO:0000259" key="2">
    <source>
        <dbReference type="PROSITE" id="PS50405"/>
    </source>
</evidence>
<evidence type="ECO:0000313" key="4">
    <source>
        <dbReference type="Proteomes" id="UP000613160"/>
    </source>
</evidence>
<feature type="domain" description="GST C-terminal" evidence="2">
    <location>
        <begin position="87"/>
        <end position="195"/>
    </location>
</feature>
<dbReference type="SUPFAM" id="SSF52833">
    <property type="entry name" value="Thioredoxin-like"/>
    <property type="match status" value="1"/>
</dbReference>
<dbReference type="CDD" id="cd03046">
    <property type="entry name" value="GST_N_GTT1_like"/>
    <property type="match status" value="1"/>
</dbReference>
<sequence length="195" mass="21266">MLTLFHAPRSRSSRILWLLEELGADCEVRRVSIRRMDGSGERDPGNPHPAGQVPAILHDGAVVSESSAVVLYLTDLFPGSEMGRAIGHPERAAYLTWLAYYAGVIEPAVTAHFLDAAKPGTPFGRLYEEMVDRLSTTLSQQDYLLGPTVSAADILLASVMQWAASAMPDLDVLRAHLDRMQARPALARAMARDDA</sequence>
<protein>
    <submittedName>
        <fullName evidence="3">Glutathione S-transferase</fullName>
    </submittedName>
</protein>
<evidence type="ECO:0000313" key="3">
    <source>
        <dbReference type="EMBL" id="GGD20304.1"/>
    </source>
</evidence>